<dbReference type="OrthoDB" id="9809068at2"/>
<dbReference type="InterPro" id="IPR058982">
    <property type="entry name" value="Beta-barrel_AprE"/>
</dbReference>
<feature type="domain" description="AprE-like beta-barrel" evidence="5">
    <location>
        <begin position="241"/>
        <end position="340"/>
    </location>
</feature>
<dbReference type="Gene3D" id="1.10.287.470">
    <property type="entry name" value="Helix hairpin bin"/>
    <property type="match status" value="1"/>
</dbReference>
<name>A0A1I0NWB7_9BACT</name>
<dbReference type="Gene3D" id="2.40.30.170">
    <property type="match status" value="1"/>
</dbReference>
<dbReference type="Proteomes" id="UP000199310">
    <property type="component" value="Unassembled WGS sequence"/>
</dbReference>
<dbReference type="Pfam" id="PF25917">
    <property type="entry name" value="BSH_RND"/>
    <property type="match status" value="1"/>
</dbReference>
<feature type="compositionally biased region" description="Basic and acidic residues" evidence="2">
    <location>
        <begin position="356"/>
        <end position="371"/>
    </location>
</feature>
<dbReference type="STRING" id="29529.SAMN04488122_0411"/>
<sequence length="460" mass="49327">MKRKTLFWIIGILGSLVILYSVLKAAGVIGKEEGIKVAVDKASNRNIIEVVTASGKIYPEIEVKVSSDVSGEITDLLVLEGDSVKKGQILARIYADIYGSMVDKAAASVSQSQAQLANSAAALNSFKARLDQNKAAYNRNKELLGQKVISKSEFETSEATYLAALADYNAAVQQINGNKFAVQSAQANLNEANKNLGRTTISAPMGGIISLLSVKKGERVVGTAQMTGTEMLRIADMNTMEVQVDVGENDIPKVKYGDTAVIEVDAYNSRQFKGIVTQIASSSKGAATATVSTASSAEQVTSYIVHIRILPESYQDLLNNAKRSFPFRPGMSASVEIQTRHVNNVLAIPINAVTTRDADSTKTHGDKKDEGQDNTTPGSSADTKPVLNEVVFILQKDGTVKMVPVKTGVQDDAWIQITSGLNPGDQVISAPYTAISRTLENNKKVKVVPKAELFEGQAKK</sequence>
<reference evidence="7" key="1">
    <citation type="submission" date="2016-10" db="EMBL/GenBank/DDBJ databases">
        <authorList>
            <person name="Varghese N."/>
            <person name="Submissions S."/>
        </authorList>
    </citation>
    <scope>NUCLEOTIDE SEQUENCE [LARGE SCALE GENOMIC DNA]</scope>
    <source>
        <strain evidence="7">DSM 3695</strain>
    </source>
</reference>
<dbReference type="GO" id="GO:0015562">
    <property type="term" value="F:efflux transmembrane transporter activity"/>
    <property type="evidence" value="ECO:0007669"/>
    <property type="project" value="TreeGrafter"/>
</dbReference>
<accession>A0A1I0NWB7</accession>
<dbReference type="InterPro" id="IPR058627">
    <property type="entry name" value="MdtA-like_C"/>
</dbReference>
<dbReference type="InterPro" id="IPR058625">
    <property type="entry name" value="MdtA-like_BSH"/>
</dbReference>
<evidence type="ECO:0000256" key="2">
    <source>
        <dbReference type="SAM" id="MobiDB-lite"/>
    </source>
</evidence>
<feature type="domain" description="Multidrug resistance protein MdtA-like C-terminal permuted SH3" evidence="4">
    <location>
        <begin position="389"/>
        <end position="428"/>
    </location>
</feature>
<dbReference type="PANTHER" id="PTHR30469:SF33">
    <property type="entry name" value="SLR1207 PROTEIN"/>
    <property type="match status" value="1"/>
</dbReference>
<evidence type="ECO:0000313" key="7">
    <source>
        <dbReference type="Proteomes" id="UP000199310"/>
    </source>
</evidence>
<evidence type="ECO:0000259" key="5">
    <source>
        <dbReference type="Pfam" id="PF26002"/>
    </source>
</evidence>
<evidence type="ECO:0000313" key="6">
    <source>
        <dbReference type="EMBL" id="SEW06006.1"/>
    </source>
</evidence>
<evidence type="ECO:0000259" key="4">
    <source>
        <dbReference type="Pfam" id="PF25967"/>
    </source>
</evidence>
<dbReference type="AlphaFoldDB" id="A0A1I0NWB7"/>
<organism evidence="6 7">
    <name type="scientific">Chitinophaga arvensicola</name>
    <dbReference type="NCBI Taxonomy" id="29529"/>
    <lineage>
        <taxon>Bacteria</taxon>
        <taxon>Pseudomonadati</taxon>
        <taxon>Bacteroidota</taxon>
        <taxon>Chitinophagia</taxon>
        <taxon>Chitinophagales</taxon>
        <taxon>Chitinophagaceae</taxon>
        <taxon>Chitinophaga</taxon>
    </lineage>
</organism>
<dbReference type="RefSeq" id="WP_089889875.1">
    <property type="nucleotide sequence ID" value="NZ_FOJG01000001.1"/>
</dbReference>
<proteinExistence type="predicted"/>
<dbReference type="Pfam" id="PF25967">
    <property type="entry name" value="RND-MFP_C"/>
    <property type="match status" value="1"/>
</dbReference>
<dbReference type="SUPFAM" id="SSF111369">
    <property type="entry name" value="HlyD-like secretion proteins"/>
    <property type="match status" value="1"/>
</dbReference>
<dbReference type="Pfam" id="PF26002">
    <property type="entry name" value="Beta-barrel_AprE"/>
    <property type="match status" value="1"/>
</dbReference>
<protein>
    <submittedName>
        <fullName evidence="6">HlyD family secretion protein</fullName>
    </submittedName>
</protein>
<keyword evidence="1" id="KW-0813">Transport</keyword>
<evidence type="ECO:0000259" key="3">
    <source>
        <dbReference type="Pfam" id="PF25917"/>
    </source>
</evidence>
<dbReference type="EMBL" id="FOJG01000001">
    <property type="protein sequence ID" value="SEW06006.1"/>
    <property type="molecule type" value="Genomic_DNA"/>
</dbReference>
<feature type="domain" description="Multidrug resistance protein MdtA-like barrel-sandwich hybrid" evidence="3">
    <location>
        <begin position="63"/>
        <end position="221"/>
    </location>
</feature>
<gene>
    <name evidence="6" type="ORF">SAMN04488122_0411</name>
</gene>
<feature type="compositionally biased region" description="Polar residues" evidence="2">
    <location>
        <begin position="373"/>
        <end position="382"/>
    </location>
</feature>
<evidence type="ECO:0000256" key="1">
    <source>
        <dbReference type="ARBA" id="ARBA00022448"/>
    </source>
</evidence>
<dbReference type="Gene3D" id="2.40.420.20">
    <property type="match status" value="1"/>
</dbReference>
<dbReference type="GO" id="GO:1990281">
    <property type="term" value="C:efflux pump complex"/>
    <property type="evidence" value="ECO:0007669"/>
    <property type="project" value="TreeGrafter"/>
</dbReference>
<keyword evidence="7" id="KW-1185">Reference proteome</keyword>
<dbReference type="PANTHER" id="PTHR30469">
    <property type="entry name" value="MULTIDRUG RESISTANCE PROTEIN MDTA"/>
    <property type="match status" value="1"/>
</dbReference>
<feature type="region of interest" description="Disordered" evidence="2">
    <location>
        <begin position="356"/>
        <end position="383"/>
    </location>
</feature>
<dbReference type="Gene3D" id="2.40.50.100">
    <property type="match status" value="1"/>
</dbReference>